<evidence type="ECO:0000256" key="1">
    <source>
        <dbReference type="SAM" id="SignalP"/>
    </source>
</evidence>
<organism evidence="2 3">
    <name type="scientific">Algoriphagus sanaruensis</name>
    <dbReference type="NCBI Taxonomy" id="1727163"/>
    <lineage>
        <taxon>Bacteria</taxon>
        <taxon>Pseudomonadati</taxon>
        <taxon>Bacteroidota</taxon>
        <taxon>Cytophagia</taxon>
        <taxon>Cytophagales</taxon>
        <taxon>Cyclobacteriaceae</taxon>
        <taxon>Algoriphagus</taxon>
    </lineage>
</organism>
<dbReference type="RefSeq" id="WP_067543036.1">
    <property type="nucleotide sequence ID" value="NZ_CP012836.1"/>
</dbReference>
<evidence type="ECO:0000313" key="3">
    <source>
        <dbReference type="Proteomes" id="UP000073816"/>
    </source>
</evidence>
<dbReference type="KEGG" id="alm:AO498_01965"/>
<sequence length="331" mass="36726">MKFISLVFLFSILSFNLKAQGNLPESYLEGKSVVLISSDPSARPAMEWRSLADSIHPYLVESGGDPVGYFELEQISLSEATLAEFATALAQRKVKNVVFVTRQKNACQVHIGPFSGDAKVVSTTSIFGIKASDWKSAGLQLEGIGKQKQSKNLLVIDVAEFPLLNSTSNSGGAVGSLDFLPRNPLNLDVFKLGIPLEGTSAETGMVSFFRYDLLGKTQEAILAEQATQKSQIQEIISQVYPHQVEWLTESRPAQELIRERVQFLLVKVEGRQADLMKSMGFDPLGGEEGSQTVVKYYIKLLVRDELYIGPVWDAHPDWRVALRQFLENLKK</sequence>
<reference evidence="2 3" key="2">
    <citation type="journal article" date="2016" name="Genome Announc.">
        <title>Complete Genome Sequence of Algoriphagus sp. Strain M8-2, Isolated from a Brackish Lake.</title>
        <authorList>
            <person name="Muraguchi Y."/>
            <person name="Kushimoto K."/>
            <person name="Ohtsubo Y."/>
            <person name="Suzuki T."/>
            <person name="Dohra H."/>
            <person name="Kimbara K."/>
            <person name="Shintani M."/>
        </authorList>
    </citation>
    <scope>NUCLEOTIDE SEQUENCE [LARGE SCALE GENOMIC DNA]</scope>
    <source>
        <strain evidence="2 3">M8-2</strain>
    </source>
</reference>
<proteinExistence type="predicted"/>
<accession>A0A142EJ38</accession>
<dbReference type="EMBL" id="CP012836">
    <property type="protein sequence ID" value="AMQ55143.1"/>
    <property type="molecule type" value="Genomic_DNA"/>
</dbReference>
<dbReference type="PATRIC" id="fig|1727163.4.peg.415"/>
<keyword evidence="3" id="KW-1185">Reference proteome</keyword>
<reference evidence="3" key="1">
    <citation type="submission" date="2015-09" db="EMBL/GenBank/DDBJ databases">
        <title>Complete sequence of Algoriphagus sp. M8-2.</title>
        <authorList>
            <person name="Shintani M."/>
        </authorList>
    </citation>
    <scope>NUCLEOTIDE SEQUENCE [LARGE SCALE GENOMIC DNA]</scope>
    <source>
        <strain evidence="3">M8-2</strain>
    </source>
</reference>
<keyword evidence="1" id="KW-0732">Signal</keyword>
<name>A0A142EJ38_9BACT</name>
<dbReference type="OrthoDB" id="960751at2"/>
<gene>
    <name evidence="2" type="ORF">AO498_01965</name>
</gene>
<dbReference type="Proteomes" id="UP000073816">
    <property type="component" value="Chromosome"/>
</dbReference>
<protein>
    <submittedName>
        <fullName evidence="2">NTPase</fullName>
    </submittedName>
</protein>
<feature type="chain" id="PRO_5007494108" evidence="1">
    <location>
        <begin position="20"/>
        <end position="331"/>
    </location>
</feature>
<dbReference type="AlphaFoldDB" id="A0A142EJ38"/>
<feature type="signal peptide" evidence="1">
    <location>
        <begin position="1"/>
        <end position="19"/>
    </location>
</feature>
<evidence type="ECO:0000313" key="2">
    <source>
        <dbReference type="EMBL" id="AMQ55143.1"/>
    </source>
</evidence>